<proteinExistence type="predicted"/>
<protein>
    <submittedName>
        <fullName evidence="2">Right-handed parallel beta-helix repeat-containing protein</fullName>
    </submittedName>
</protein>
<keyword evidence="3" id="KW-1185">Reference proteome</keyword>
<accession>A0ABY8DJ10</accession>
<feature type="signal peptide" evidence="1">
    <location>
        <begin position="1"/>
        <end position="24"/>
    </location>
</feature>
<name>A0ABY8DJ10_9HYPH</name>
<gene>
    <name evidence="2" type="ORF">PZN02_004480</name>
</gene>
<dbReference type="InterPro" id="IPR011050">
    <property type="entry name" value="Pectin_lyase_fold/virulence"/>
</dbReference>
<dbReference type="Proteomes" id="UP001229355">
    <property type="component" value="Chromosome 2"/>
</dbReference>
<evidence type="ECO:0000256" key="1">
    <source>
        <dbReference type="SAM" id="SignalP"/>
    </source>
</evidence>
<dbReference type="RefSeq" id="WP_280662862.1">
    <property type="nucleotide sequence ID" value="NZ_CP120374.1"/>
</dbReference>
<evidence type="ECO:0000313" key="2">
    <source>
        <dbReference type="EMBL" id="WEX90900.1"/>
    </source>
</evidence>
<dbReference type="Gene3D" id="2.160.20.10">
    <property type="entry name" value="Single-stranded right-handed beta-helix, Pectin lyase-like"/>
    <property type="match status" value="1"/>
</dbReference>
<evidence type="ECO:0000313" key="3">
    <source>
        <dbReference type="Proteomes" id="UP001229355"/>
    </source>
</evidence>
<keyword evidence="1" id="KW-0732">Signal</keyword>
<organism evidence="2 3">
    <name type="scientific">Sinorhizobium garamanticum</name>
    <dbReference type="NCBI Taxonomy" id="680247"/>
    <lineage>
        <taxon>Bacteria</taxon>
        <taxon>Pseudomonadati</taxon>
        <taxon>Pseudomonadota</taxon>
        <taxon>Alphaproteobacteria</taxon>
        <taxon>Hyphomicrobiales</taxon>
        <taxon>Rhizobiaceae</taxon>
        <taxon>Sinorhizobium/Ensifer group</taxon>
        <taxon>Sinorhizobium</taxon>
    </lineage>
</organism>
<dbReference type="EMBL" id="CP120374">
    <property type="protein sequence ID" value="WEX90900.1"/>
    <property type="molecule type" value="Genomic_DNA"/>
</dbReference>
<dbReference type="SUPFAM" id="SSF51126">
    <property type="entry name" value="Pectin lyase-like"/>
    <property type="match status" value="1"/>
</dbReference>
<sequence length="395" mass="42036">MHQKLIPALTAISLILCQSELATAADETVVEVPRHPPARKSAPKDSSMQLVQPAAPNASVAQNRTAKPRCGEVVVTALLASGSEPISLTCSIRLSSANVITHPLVFEGSGASGSLLDCNGATLDVSAGRSRKEKTAIVVRSRRTGSGTWDAPSGVTVRNCKIKGFVRVYGLGENANGEAMRLSSHNAHHTAFAQASAPKDVRVENVAFDAPGGIPFYVGPGVTGAALVDTRIGGTSTSVAVYLDAESANNNISNNLFTIATEKRELIAIDGSARNRITNNVFGQAENGGIYLYRNCGEGGVIRHQEPQYNQIIGNTFRYRSLYFLKPAVWLNSRNGKRNYCFKDPAFPFGSSASNLDLARHNVVRGNKLQGGPRDLIRNDDPTNDIGGNVAIVGR</sequence>
<reference evidence="2 3" key="1">
    <citation type="submission" date="2023-03" db="EMBL/GenBank/DDBJ databases">
        <authorList>
            <person name="Kaur S."/>
            <person name="Espinosa-Saiz D."/>
            <person name="Velazquez E."/>
            <person name="Menendez E."/>
            <person name="diCenzo G.C."/>
        </authorList>
    </citation>
    <scope>NUCLEOTIDE SEQUENCE [LARGE SCALE GENOMIC DNA]</scope>
    <source>
        <strain evidence="2 3">LMG 24692</strain>
    </source>
</reference>
<dbReference type="InterPro" id="IPR012334">
    <property type="entry name" value="Pectin_lyas_fold"/>
</dbReference>
<feature type="chain" id="PRO_5045780087" evidence="1">
    <location>
        <begin position="25"/>
        <end position="395"/>
    </location>
</feature>